<keyword evidence="3" id="KW-1185">Reference proteome</keyword>
<keyword evidence="1" id="KW-0472">Membrane</keyword>
<comment type="caution">
    <text evidence="2">The sequence shown here is derived from an EMBL/GenBank/DDBJ whole genome shotgun (WGS) entry which is preliminary data.</text>
</comment>
<evidence type="ECO:0000313" key="3">
    <source>
        <dbReference type="Proteomes" id="UP000609346"/>
    </source>
</evidence>
<keyword evidence="1" id="KW-1133">Transmembrane helix</keyword>
<evidence type="ECO:0000313" key="2">
    <source>
        <dbReference type="EMBL" id="MBD3918976.1"/>
    </source>
</evidence>
<proteinExistence type="predicted"/>
<sequence length="388" mass="43236">MPTDNANILTSAELRNIRAYVQYKFADLPQDKHADIVADAVRKIVYRRLPAFTDEVRSDLTTRLIRTALLERSGPVSVDDIVEVCLPLSMDDSALFEPFHAWVEQQLQAMIQPEILRDALANLSSEGGNRDKPMWQTMADYLTPYAQPLEPVREGSAVILPFVMNAGAAAILAVSEAAEAGVSASDPRRGMQRPLLYGAMSIVIAASMLLYGWYSQRPDSNKNAASDISSVAESAPTPVAAAKNELPASLQYREIDLERLAEYLNSKNSLLAEKKYMEPIIAAADEFGIDPLLLFAITGQEQAFVPRDHDRAMEIVNNPFNVFHSWKEYNTTIKQSARIAARTIVSASKNRPEEIDPFTWINIKYAEDEKWAKGVRSIWSSMSKRIAD</sequence>
<dbReference type="Proteomes" id="UP000609346">
    <property type="component" value="Unassembled WGS sequence"/>
</dbReference>
<dbReference type="RefSeq" id="WP_191203256.1">
    <property type="nucleotide sequence ID" value="NZ_JACXZA010000002.1"/>
</dbReference>
<keyword evidence="1" id="KW-0812">Transmembrane</keyword>
<protein>
    <submittedName>
        <fullName evidence="2">Glucosaminidase domain-containing protein</fullName>
    </submittedName>
</protein>
<name>A0ABR8MUL9_9BACL</name>
<reference evidence="2 3" key="1">
    <citation type="submission" date="2020-09" db="EMBL/GenBank/DDBJ databases">
        <title>Paenibacillus sp. strain PR3 16S rRNA gene Genome sequencing and assembly.</title>
        <authorList>
            <person name="Kim J."/>
        </authorList>
    </citation>
    <scope>NUCLEOTIDE SEQUENCE [LARGE SCALE GENOMIC DNA]</scope>
    <source>
        <strain evidence="2 3">PR3</strain>
    </source>
</reference>
<feature type="transmembrane region" description="Helical" evidence="1">
    <location>
        <begin position="195"/>
        <end position="214"/>
    </location>
</feature>
<accession>A0ABR8MUL9</accession>
<dbReference type="EMBL" id="JACXZA010000002">
    <property type="protein sequence ID" value="MBD3918976.1"/>
    <property type="molecule type" value="Genomic_DNA"/>
</dbReference>
<evidence type="ECO:0000256" key="1">
    <source>
        <dbReference type="SAM" id="Phobius"/>
    </source>
</evidence>
<gene>
    <name evidence="2" type="ORF">H8B09_09445</name>
</gene>
<organism evidence="2 3">
    <name type="scientific">Paenibacillus terricola</name>
    <dbReference type="NCBI Taxonomy" id="2763503"/>
    <lineage>
        <taxon>Bacteria</taxon>
        <taxon>Bacillati</taxon>
        <taxon>Bacillota</taxon>
        <taxon>Bacilli</taxon>
        <taxon>Bacillales</taxon>
        <taxon>Paenibacillaceae</taxon>
        <taxon>Paenibacillus</taxon>
    </lineage>
</organism>